<dbReference type="InterPro" id="IPR017981">
    <property type="entry name" value="GPCR_2-like_7TM"/>
</dbReference>
<feature type="domain" description="G-protein coupled receptors family 2 profile 2" evidence="7">
    <location>
        <begin position="880"/>
        <end position="1140"/>
    </location>
</feature>
<sequence>MSLYLIVISMLLVWQEVSMQEDCRKWNITEIALTPNEKPFPLSDFLDASGINSSVIQWTGFQCQRWLQKGECRCNAGCQSSGDCCIDYLWNQFAFNNQSIAQNVNDYQQKVIKSSKSQHCLPLFPFEEEILEYYIMVDSCLPGANEIDIEHCMNSSSNEQVDQMPVLGNDKYLYKNKFCAYCNNVSNYDRDFVDVVCWVEKEINKYTAIELLKSNDCNTMVSNNVKSDSVFKCDKITCNQLDATLCRLVAANFELSENELVKNPFCSKCLNSLPSSVDVTSCSPGGTPGGQGQSWDRVIDLNDFKECGVNQEIRHGLHRYCERKLCGTGQALIDGKCGFCKELTKLQRNDGNENDICKCDFVTNKNGDCVCKEGWRPISWDDCACAYDRRLVQGECICHRGMEPQSDGRCRCSVDHVKSEGDGCICRPGMVSTSDGKCECTFDRERDRNGDCVCKEGWWPNWDDCVCAPGRRLVQGECICHQGMEPQSDGSCRCLEDQFGNSEGDGCICRPGMVSTSDGKCECPFDRERDRNGECVCKKGLLPRPDGTCFNVTRRKILDCPFPKFWTSDGKCDCPPWLHLNNGNCVCNAGTINSLERPSSCTCLLGHKNNGYCDCPSGSSRRKDSKDVCTCDSGFHSNLEENKCAPNKFQAFVTELRCITQLPRLTLYVFMNENSNSSIPAFFNLLKLKWILPKDLFVLQSTDFRNIPNWKEKLLQETQSNLNITKAVVTSHKNHLFTHLYGYDVIRTFDRFKLCAKYNKITIKPEQDCNQAIASMQESRNASVNTIITFEKGEIREEIYSCEQFHLHSTCGRENINPSNYNISSNGSLNIWNSERENLQSYSAGEYTPLERGFQICRVDNSEDYEFQQYSWVKPVDNAKSYISLIGTVLSLICYVIFLVVFAKVAAIRNRGAFCVMFLVIFLITSDILFLVTSYIETQSTTCKWFGMIFYWSMLNVLFWSVIVAIDITLQFTKKLSRPLSLHESISVLRKRSGITVFISLIILLAIIGLEESNTFDFHFENRCWFGDFYLSLGFYFIPAIIGYVLCFVCLCIVLASIRRRKSEVERTLNKDTKKDTDLLKIGIKLMLVLGITELFGLIQIKSDHLRENEEIFNSVFGLLYILLRAFRGVIIFIVYMVNRRTMKLLKEHFTKIFEHYELTVRTETSTVSNSI</sequence>
<dbReference type="PROSITE" id="PS50261">
    <property type="entry name" value="G_PROTEIN_RECEP_F2_4"/>
    <property type="match status" value="1"/>
</dbReference>
<evidence type="ECO:0000256" key="1">
    <source>
        <dbReference type="ARBA" id="ARBA00004141"/>
    </source>
</evidence>
<dbReference type="GO" id="GO:0007166">
    <property type="term" value="P:cell surface receptor signaling pathway"/>
    <property type="evidence" value="ECO:0007669"/>
    <property type="project" value="InterPro"/>
</dbReference>
<dbReference type="EnsemblMetazoa" id="CLYHEMT008477.1">
    <property type="protein sequence ID" value="CLYHEMP008477.1"/>
    <property type="gene ID" value="CLYHEMG008477"/>
</dbReference>
<proteinExistence type="predicted"/>
<dbReference type="GO" id="GO:0016020">
    <property type="term" value="C:membrane"/>
    <property type="evidence" value="ECO:0007669"/>
    <property type="project" value="UniProtKB-SubCell"/>
</dbReference>
<dbReference type="AlphaFoldDB" id="A0A7M5VD72"/>
<dbReference type="SUPFAM" id="SSF81321">
    <property type="entry name" value="Family A G protein-coupled receptor-like"/>
    <property type="match status" value="1"/>
</dbReference>
<dbReference type="Pfam" id="PF00002">
    <property type="entry name" value="7tm_2"/>
    <property type="match status" value="1"/>
</dbReference>
<keyword evidence="3 5" id="KW-1133">Transmembrane helix</keyword>
<comment type="subcellular location">
    <subcellularLocation>
        <location evidence="1">Membrane</location>
        <topology evidence="1">Multi-pass membrane protein</topology>
    </subcellularLocation>
</comment>
<evidence type="ECO:0000256" key="2">
    <source>
        <dbReference type="ARBA" id="ARBA00022692"/>
    </source>
</evidence>
<dbReference type="OrthoDB" id="6134459at2759"/>
<evidence type="ECO:0000313" key="9">
    <source>
        <dbReference type="Proteomes" id="UP000594262"/>
    </source>
</evidence>
<dbReference type="InterPro" id="IPR053231">
    <property type="entry name" value="GPCR_LN-TM7"/>
</dbReference>
<evidence type="ECO:0000256" key="4">
    <source>
        <dbReference type="ARBA" id="ARBA00023136"/>
    </source>
</evidence>
<feature type="transmembrane region" description="Helical" evidence="5">
    <location>
        <begin position="914"/>
        <end position="936"/>
    </location>
</feature>
<feature type="signal peptide" evidence="6">
    <location>
        <begin position="1"/>
        <end position="19"/>
    </location>
</feature>
<feature type="transmembrane region" description="Helical" evidence="5">
    <location>
        <begin position="1079"/>
        <end position="1099"/>
    </location>
</feature>
<evidence type="ECO:0000259" key="7">
    <source>
        <dbReference type="PROSITE" id="PS50261"/>
    </source>
</evidence>
<evidence type="ECO:0000256" key="3">
    <source>
        <dbReference type="ARBA" id="ARBA00022989"/>
    </source>
</evidence>
<accession>A0A7M5VD72</accession>
<reference evidence="8" key="1">
    <citation type="submission" date="2021-01" db="UniProtKB">
        <authorList>
            <consortium name="EnsemblMetazoa"/>
        </authorList>
    </citation>
    <scope>IDENTIFICATION</scope>
</reference>
<dbReference type="PANTHER" id="PTHR45902">
    <property type="entry name" value="LATROPHILIN RECEPTOR-LIKE PROTEIN A"/>
    <property type="match status" value="1"/>
</dbReference>
<organism evidence="8 9">
    <name type="scientific">Clytia hemisphaerica</name>
    <dbReference type="NCBI Taxonomy" id="252671"/>
    <lineage>
        <taxon>Eukaryota</taxon>
        <taxon>Metazoa</taxon>
        <taxon>Cnidaria</taxon>
        <taxon>Hydrozoa</taxon>
        <taxon>Hydroidolina</taxon>
        <taxon>Leptothecata</taxon>
        <taxon>Obeliida</taxon>
        <taxon>Clytiidae</taxon>
        <taxon>Clytia</taxon>
    </lineage>
</organism>
<feature type="transmembrane region" description="Helical" evidence="5">
    <location>
        <begin position="1119"/>
        <end position="1138"/>
    </location>
</feature>
<feature type="transmembrane region" description="Helical" evidence="5">
    <location>
        <begin position="1030"/>
        <end position="1058"/>
    </location>
</feature>
<feature type="chain" id="PRO_5029901176" description="G-protein coupled receptors family 2 profile 2 domain-containing protein" evidence="6">
    <location>
        <begin position="20"/>
        <end position="1172"/>
    </location>
</feature>
<dbReference type="GO" id="GO:0004930">
    <property type="term" value="F:G protein-coupled receptor activity"/>
    <property type="evidence" value="ECO:0007669"/>
    <property type="project" value="InterPro"/>
</dbReference>
<dbReference type="Gene3D" id="1.20.1070.10">
    <property type="entry name" value="Rhodopsin 7-helix transmembrane proteins"/>
    <property type="match status" value="1"/>
</dbReference>
<dbReference type="InterPro" id="IPR000832">
    <property type="entry name" value="GPCR_2_secretin-like"/>
</dbReference>
<keyword evidence="4 5" id="KW-0472">Membrane</keyword>
<protein>
    <recommendedName>
        <fullName evidence="7">G-protein coupled receptors family 2 profile 2 domain-containing protein</fullName>
    </recommendedName>
</protein>
<evidence type="ECO:0000313" key="8">
    <source>
        <dbReference type="EnsemblMetazoa" id="CLYHEMP008477.1"/>
    </source>
</evidence>
<name>A0A7M5VD72_9CNID</name>
<feature type="transmembrane region" description="Helical" evidence="5">
    <location>
        <begin position="882"/>
        <end position="902"/>
    </location>
</feature>
<keyword evidence="6" id="KW-0732">Signal</keyword>
<evidence type="ECO:0000256" key="6">
    <source>
        <dbReference type="SAM" id="SignalP"/>
    </source>
</evidence>
<dbReference type="PANTHER" id="PTHR45902:SF1">
    <property type="entry name" value="LATROPHILIN RECEPTOR-LIKE PROTEIN A"/>
    <property type="match status" value="1"/>
</dbReference>
<evidence type="ECO:0000256" key="5">
    <source>
        <dbReference type="SAM" id="Phobius"/>
    </source>
</evidence>
<keyword evidence="2 5" id="KW-0812">Transmembrane</keyword>
<feature type="transmembrane region" description="Helical" evidence="5">
    <location>
        <begin position="948"/>
        <end position="972"/>
    </location>
</feature>
<dbReference type="Proteomes" id="UP000594262">
    <property type="component" value="Unplaced"/>
</dbReference>
<keyword evidence="9" id="KW-1185">Reference proteome</keyword>
<feature type="transmembrane region" description="Helical" evidence="5">
    <location>
        <begin position="993"/>
        <end position="1010"/>
    </location>
</feature>